<dbReference type="RefSeq" id="WP_311692023.1">
    <property type="nucleotide sequence ID" value="NZ_JAVRHL010000003.1"/>
</dbReference>
<proteinExistence type="predicted"/>
<gene>
    <name evidence="1" type="ORF">RM543_12235</name>
</gene>
<dbReference type="Proteomes" id="UP001265259">
    <property type="component" value="Unassembled WGS sequence"/>
</dbReference>
<reference evidence="1 2" key="1">
    <citation type="submission" date="2023-09" db="EMBL/GenBank/DDBJ databases">
        <authorList>
            <person name="Rey-Velasco X."/>
        </authorList>
    </citation>
    <scope>NUCLEOTIDE SEQUENCE [LARGE SCALE GENOMIC DNA]</scope>
    <source>
        <strain evidence="1 2">F158</strain>
    </source>
</reference>
<accession>A0ABU3DIB1</accession>
<name>A0ABU3DIB1_9RHOB</name>
<comment type="caution">
    <text evidence="1">The sequence shown here is derived from an EMBL/GenBank/DDBJ whole genome shotgun (WGS) entry which is preliminary data.</text>
</comment>
<protein>
    <submittedName>
        <fullName evidence="1">Uncharacterized protein</fullName>
    </submittedName>
</protein>
<keyword evidence="2" id="KW-1185">Reference proteome</keyword>
<evidence type="ECO:0000313" key="1">
    <source>
        <dbReference type="EMBL" id="MDT0683456.1"/>
    </source>
</evidence>
<evidence type="ECO:0000313" key="2">
    <source>
        <dbReference type="Proteomes" id="UP001265259"/>
    </source>
</evidence>
<organism evidence="1 2">
    <name type="scientific">Tropicimonas omnivorans</name>
    <dbReference type="NCBI Taxonomy" id="3075590"/>
    <lineage>
        <taxon>Bacteria</taxon>
        <taxon>Pseudomonadati</taxon>
        <taxon>Pseudomonadota</taxon>
        <taxon>Alphaproteobacteria</taxon>
        <taxon>Rhodobacterales</taxon>
        <taxon>Roseobacteraceae</taxon>
        <taxon>Tropicimonas</taxon>
    </lineage>
</organism>
<dbReference type="EMBL" id="JAVRHL010000003">
    <property type="protein sequence ID" value="MDT0683456.1"/>
    <property type="molecule type" value="Genomic_DNA"/>
</dbReference>
<sequence length="65" mass="6902">MACLAVSAAILIDGDAMRLDGPNVHLTRERNAPYDTPVTWRPRCRSEAKLGAQATGSAAMMPGAF</sequence>